<protein>
    <submittedName>
        <fullName evidence="1">PIN domain-like protein</fullName>
    </submittedName>
</protein>
<name>A0ACB9ZHE8_9PEZI</name>
<dbReference type="Proteomes" id="UP001497700">
    <property type="component" value="Unassembled WGS sequence"/>
</dbReference>
<gene>
    <name evidence="1" type="ORF">F4820DRAFT_402743</name>
</gene>
<keyword evidence="2" id="KW-1185">Reference proteome</keyword>
<accession>A0ACB9ZHE8</accession>
<dbReference type="EMBL" id="MU393423">
    <property type="protein sequence ID" value="KAI4870599.1"/>
    <property type="molecule type" value="Genomic_DNA"/>
</dbReference>
<evidence type="ECO:0000313" key="1">
    <source>
        <dbReference type="EMBL" id="KAI4870599.1"/>
    </source>
</evidence>
<organism evidence="1 2">
    <name type="scientific">Hypoxylon rubiginosum</name>
    <dbReference type="NCBI Taxonomy" id="110542"/>
    <lineage>
        <taxon>Eukaryota</taxon>
        <taxon>Fungi</taxon>
        <taxon>Dikarya</taxon>
        <taxon>Ascomycota</taxon>
        <taxon>Pezizomycotina</taxon>
        <taxon>Sordariomycetes</taxon>
        <taxon>Xylariomycetidae</taxon>
        <taxon>Xylariales</taxon>
        <taxon>Hypoxylaceae</taxon>
        <taxon>Hypoxylon</taxon>
    </lineage>
</organism>
<evidence type="ECO:0000313" key="2">
    <source>
        <dbReference type="Proteomes" id="UP001497700"/>
    </source>
</evidence>
<comment type="caution">
    <text evidence="1">The sequence shown here is derived from an EMBL/GenBank/DDBJ whole genome shotgun (WGS) entry which is preliminary data.</text>
</comment>
<sequence>MGLWQFSLRERAEGNTRSITEWSSEHFKRNGRPLRIAIDQANWWYRNVTPEKALQIQMQSPGSHPREKRILERIGYLLRMNVQLIFVFDGSNKPPKKRRPNSQYYSGSNLALLKEVLDQLGVPRHQAPGEAEAECARLQELGVVDAVWSDDSDTFMFGSTVLVQFHKPEGHEFKSEDTVLVYKADSLISRSNLTREGLLMYALLVGCDYTDGLPGFGPSTLLEIATHRGFQEAAGLLASPITNTRELNKWRAMLLSMVKSKFPNRNFPLPPSTFPDLQVLKNCARPNVSPDSKLRDLVTHWFRPFGPGMVPRYKFLLDHFHSRKCRTWPAEFLVPIELNHRLRERVGSRQVDGPNYGIAEKTAIGSRQETTISVDPLLIIPELLGAFPPSWLNPRTGIPPDFKPVSVTILDCVVQQGLPNLVEKSTKRTRGRPKKATTRESNVHQEVARESPAKSYVPGGTSNQGGSTKKGTPNSTRKDNSHGLKWGNEPERRTATQAVMPNAAARGNRNSERAPVIILDDEDDESGTPNRTQSPLTYKRRRVDVPPPTNISVIDLTETS</sequence>
<reference evidence="1 2" key="1">
    <citation type="journal article" date="2022" name="New Phytol.">
        <title>Ecological generalism drives hyperdiversity of secondary metabolite gene clusters in xylarialean endophytes.</title>
        <authorList>
            <person name="Franco M.E.E."/>
            <person name="Wisecaver J.H."/>
            <person name="Arnold A.E."/>
            <person name="Ju Y.M."/>
            <person name="Slot J.C."/>
            <person name="Ahrendt S."/>
            <person name="Moore L.P."/>
            <person name="Eastman K.E."/>
            <person name="Scott K."/>
            <person name="Konkel Z."/>
            <person name="Mondo S.J."/>
            <person name="Kuo A."/>
            <person name="Hayes R.D."/>
            <person name="Haridas S."/>
            <person name="Andreopoulos B."/>
            <person name="Riley R."/>
            <person name="LaButti K."/>
            <person name="Pangilinan J."/>
            <person name="Lipzen A."/>
            <person name="Amirebrahimi M."/>
            <person name="Yan J."/>
            <person name="Adam C."/>
            <person name="Keymanesh K."/>
            <person name="Ng V."/>
            <person name="Louie K."/>
            <person name="Northen T."/>
            <person name="Drula E."/>
            <person name="Henrissat B."/>
            <person name="Hsieh H.M."/>
            <person name="Youens-Clark K."/>
            <person name="Lutzoni F."/>
            <person name="Miadlikowska J."/>
            <person name="Eastwood D.C."/>
            <person name="Hamelin R.C."/>
            <person name="Grigoriev I.V."/>
            <person name="U'Ren J.M."/>
        </authorList>
    </citation>
    <scope>NUCLEOTIDE SEQUENCE [LARGE SCALE GENOMIC DNA]</scope>
    <source>
        <strain evidence="1 2">CBS 119005</strain>
    </source>
</reference>
<proteinExistence type="predicted"/>